<dbReference type="PROSITE" id="PS00154">
    <property type="entry name" value="ATPASE_E1_E2"/>
    <property type="match status" value="1"/>
</dbReference>
<keyword evidence="16 27" id="KW-0460">Magnesium</keyword>
<dbReference type="GO" id="GO:0005769">
    <property type="term" value="C:early endosome"/>
    <property type="evidence" value="ECO:0007669"/>
    <property type="project" value="UniProtKB-SubCell"/>
</dbReference>
<evidence type="ECO:0000259" key="30">
    <source>
        <dbReference type="Pfam" id="PF16209"/>
    </source>
</evidence>
<dbReference type="GO" id="GO:0010831">
    <property type="term" value="P:positive regulation of myotube differentiation"/>
    <property type="evidence" value="ECO:0007669"/>
    <property type="project" value="UniProtKB-ARBA"/>
</dbReference>
<evidence type="ECO:0000256" key="14">
    <source>
        <dbReference type="ARBA" id="ARBA00022824"/>
    </source>
</evidence>
<evidence type="ECO:0000313" key="33">
    <source>
        <dbReference type="Proteomes" id="UP000694395"/>
    </source>
</evidence>
<keyword evidence="14" id="KW-0256">Endoplasmic reticulum</keyword>
<feature type="binding site" evidence="26">
    <location>
        <position position="572"/>
    </location>
    <ligand>
        <name>ATP</name>
        <dbReference type="ChEBI" id="CHEBI:30616"/>
    </ligand>
</feature>
<evidence type="ECO:0000256" key="8">
    <source>
        <dbReference type="ARBA" id="ARBA00022475"/>
    </source>
</evidence>
<feature type="binding site" evidence="27">
    <location>
        <position position="443"/>
    </location>
    <ligand>
        <name>Mg(2+)</name>
        <dbReference type="ChEBI" id="CHEBI:18420"/>
    </ligand>
</feature>
<reference evidence="32" key="2">
    <citation type="submission" date="2025-08" db="UniProtKB">
        <authorList>
            <consortium name="Ensembl"/>
        </authorList>
    </citation>
    <scope>IDENTIFICATION</scope>
</reference>
<dbReference type="FunFam" id="3.40.50.1000:FF:000012">
    <property type="entry name" value="Phospholipid-transporting ATPase"/>
    <property type="match status" value="1"/>
</dbReference>
<evidence type="ECO:0000256" key="4">
    <source>
        <dbReference type="ARBA" id="ARBA00004477"/>
    </source>
</evidence>
<comment type="catalytic activity">
    <reaction evidence="22">
        <text>a 1,2-diacyl-sn-glycero-3-phosphoethanolamine(out) + ATP + H2O = a 1,2-diacyl-sn-glycero-3-phosphoethanolamine(in) + ADP + phosphate + H(+)</text>
        <dbReference type="Rhea" id="RHEA:66132"/>
        <dbReference type="ChEBI" id="CHEBI:15377"/>
        <dbReference type="ChEBI" id="CHEBI:15378"/>
        <dbReference type="ChEBI" id="CHEBI:30616"/>
        <dbReference type="ChEBI" id="CHEBI:43474"/>
        <dbReference type="ChEBI" id="CHEBI:64612"/>
        <dbReference type="ChEBI" id="CHEBI:456216"/>
    </reaction>
    <physiologicalReaction direction="left-to-right" evidence="22">
        <dbReference type="Rhea" id="RHEA:66133"/>
    </physiologicalReaction>
</comment>
<dbReference type="GO" id="GO:0016887">
    <property type="term" value="F:ATP hydrolysis activity"/>
    <property type="evidence" value="ECO:0007669"/>
    <property type="project" value="InterPro"/>
</dbReference>
<dbReference type="PANTHER" id="PTHR24092">
    <property type="entry name" value="PROBABLE PHOSPHOLIPID-TRANSPORTING ATPASE"/>
    <property type="match status" value="1"/>
</dbReference>
<feature type="binding site" evidence="26">
    <location>
        <position position="848"/>
    </location>
    <ligand>
        <name>ATP</name>
        <dbReference type="ChEBI" id="CHEBI:30616"/>
    </ligand>
</feature>
<evidence type="ECO:0000256" key="1">
    <source>
        <dbReference type="ARBA" id="ARBA00001946"/>
    </source>
</evidence>
<comment type="subcellular location">
    <subcellularLocation>
        <location evidence="5">Cell membrane</location>
        <topology evidence="5">Multi-pass membrane protein</topology>
    </subcellularLocation>
    <subcellularLocation>
        <location evidence="3">Early endosome</location>
    </subcellularLocation>
    <subcellularLocation>
        <location evidence="4">Endoplasmic reticulum membrane</location>
        <topology evidence="4">Multi-pass membrane protein</topology>
    </subcellularLocation>
    <subcellularLocation>
        <location evidence="28">Membrane</location>
        <topology evidence="28">Multi-pass membrane protein</topology>
    </subcellularLocation>
    <subcellularLocation>
        <location evidence="2">Recycling endosome</location>
    </subcellularLocation>
</comment>
<keyword evidence="12 26" id="KW-0547">Nucleotide-binding</keyword>
<feature type="binding site" evidence="26">
    <location>
        <position position="707"/>
    </location>
    <ligand>
        <name>ATP</name>
        <dbReference type="ChEBI" id="CHEBI:30616"/>
    </ligand>
</feature>
<evidence type="ECO:0000256" key="15">
    <source>
        <dbReference type="ARBA" id="ARBA00022840"/>
    </source>
</evidence>
<feature type="binding site" evidence="27">
    <location>
        <position position="845"/>
    </location>
    <ligand>
        <name>Mg(2+)</name>
        <dbReference type="ChEBI" id="CHEBI:18420"/>
    </ligand>
</feature>
<dbReference type="InterPro" id="IPR023299">
    <property type="entry name" value="ATPase_P-typ_cyto_dom_N"/>
</dbReference>
<keyword evidence="20 28" id="KW-0472">Membrane</keyword>
<keyword evidence="19" id="KW-0445">Lipid transport</keyword>
<keyword evidence="33" id="KW-1185">Reference proteome</keyword>
<dbReference type="GO" id="GO:0005886">
    <property type="term" value="C:plasma membrane"/>
    <property type="evidence" value="ECO:0007669"/>
    <property type="project" value="UniProtKB-SubCell"/>
</dbReference>
<dbReference type="NCBIfam" id="TIGR01494">
    <property type="entry name" value="ATPase_P-type"/>
    <property type="match status" value="3"/>
</dbReference>
<feature type="binding site" evidence="26">
    <location>
        <position position="595"/>
    </location>
    <ligand>
        <name>ATP</name>
        <dbReference type="ChEBI" id="CHEBI:30616"/>
    </ligand>
</feature>
<feature type="transmembrane region" description="Helical" evidence="28">
    <location>
        <begin position="1053"/>
        <end position="1076"/>
    </location>
</feature>
<dbReference type="InterPro" id="IPR006539">
    <property type="entry name" value="P-type_ATPase_IV"/>
</dbReference>
<feature type="binding site" evidence="26">
    <location>
        <position position="818"/>
    </location>
    <ligand>
        <name>ATP</name>
        <dbReference type="ChEBI" id="CHEBI:30616"/>
    </ligand>
</feature>
<evidence type="ECO:0000259" key="29">
    <source>
        <dbReference type="Pfam" id="PF00122"/>
    </source>
</evidence>
<evidence type="ECO:0000256" key="16">
    <source>
        <dbReference type="ARBA" id="ARBA00022842"/>
    </source>
</evidence>
<proteinExistence type="inferred from homology"/>
<evidence type="ECO:0000256" key="25">
    <source>
        <dbReference type="PIRSR" id="PIRSR606539-1"/>
    </source>
</evidence>
<evidence type="ECO:0000259" key="31">
    <source>
        <dbReference type="Pfam" id="PF16212"/>
    </source>
</evidence>
<feature type="domain" description="P-type ATPase C-terminal" evidence="31">
    <location>
        <begin position="871"/>
        <end position="1114"/>
    </location>
</feature>
<dbReference type="InterPro" id="IPR036412">
    <property type="entry name" value="HAD-like_sf"/>
</dbReference>
<dbReference type="InterPro" id="IPR023214">
    <property type="entry name" value="HAD_sf"/>
</dbReference>
<feature type="binding site" evidence="26">
    <location>
        <position position="443"/>
    </location>
    <ligand>
        <name>ATP</name>
        <dbReference type="ChEBI" id="CHEBI:30616"/>
    </ligand>
</feature>
<comment type="cofactor">
    <cofactor evidence="1 27">
        <name>Mg(2+)</name>
        <dbReference type="ChEBI" id="CHEBI:18420"/>
    </cofactor>
</comment>
<dbReference type="GO" id="GO:0140326">
    <property type="term" value="F:ATPase-coupled intramembrane lipid transporter activity"/>
    <property type="evidence" value="ECO:0007669"/>
    <property type="project" value="UniProtKB-EC"/>
</dbReference>
<dbReference type="SUPFAM" id="SSF81665">
    <property type="entry name" value="Calcium ATPase, transmembrane domain M"/>
    <property type="match status" value="1"/>
</dbReference>
<evidence type="ECO:0000256" key="13">
    <source>
        <dbReference type="ARBA" id="ARBA00022753"/>
    </source>
</evidence>
<evidence type="ECO:0000256" key="21">
    <source>
        <dbReference type="ARBA" id="ARBA00034036"/>
    </source>
</evidence>
<dbReference type="SFLD" id="SFLDG00002">
    <property type="entry name" value="C1.7:_P-type_atpase_like"/>
    <property type="match status" value="1"/>
</dbReference>
<dbReference type="FunFam" id="3.40.1110.10:FF:000016">
    <property type="entry name" value="Phospholipid-transporting ATPase"/>
    <property type="match status" value="1"/>
</dbReference>
<dbReference type="CDD" id="cd02073">
    <property type="entry name" value="P-type_ATPase_APLT_Dnf-like"/>
    <property type="match status" value="1"/>
</dbReference>
<dbReference type="EC" id="7.6.2.1" evidence="28"/>
<feature type="transmembrane region" description="Helical" evidence="28">
    <location>
        <begin position="985"/>
        <end position="1007"/>
    </location>
</feature>
<evidence type="ECO:0000256" key="10">
    <source>
        <dbReference type="ARBA" id="ARBA00022692"/>
    </source>
</evidence>
<evidence type="ECO:0000256" key="23">
    <source>
        <dbReference type="ARBA" id="ARBA00051303"/>
    </source>
</evidence>
<comment type="similarity">
    <text evidence="6 28">Belongs to the cation transport ATPase (P-type) (TC 3.A.3) family. Type IV subfamily.</text>
</comment>
<dbReference type="SUPFAM" id="SSF56784">
    <property type="entry name" value="HAD-like"/>
    <property type="match status" value="1"/>
</dbReference>
<keyword evidence="11 27" id="KW-0479">Metal-binding</keyword>
<dbReference type="GO" id="GO:0055037">
    <property type="term" value="C:recycling endosome"/>
    <property type="evidence" value="ECO:0007669"/>
    <property type="project" value="UniProtKB-SubCell"/>
</dbReference>
<dbReference type="InterPro" id="IPR023298">
    <property type="entry name" value="ATPase_P-typ_TM_dom_sf"/>
</dbReference>
<comment type="catalytic activity">
    <reaction evidence="21 28">
        <text>ATP + H2O + phospholipidSide 1 = ADP + phosphate + phospholipidSide 2.</text>
        <dbReference type="EC" id="7.6.2.1"/>
    </reaction>
</comment>
<keyword evidence="15 26" id="KW-0067">ATP-binding</keyword>
<reference evidence="32" key="1">
    <citation type="submission" date="2020-07" db="EMBL/GenBank/DDBJ databases">
        <title>A long reads based de novo assembly of the rainbow trout Arlee double haploid line genome.</title>
        <authorList>
            <person name="Gao G."/>
            <person name="Palti Y."/>
        </authorList>
    </citation>
    <scope>NUCLEOTIDE SEQUENCE [LARGE SCALE GENOMIC DNA]</scope>
</reference>
<evidence type="ECO:0000256" key="9">
    <source>
        <dbReference type="ARBA" id="ARBA00022553"/>
    </source>
</evidence>
<dbReference type="SUPFAM" id="SSF81660">
    <property type="entry name" value="Metal cation-transporting ATPase, ATP-binding domain N"/>
    <property type="match status" value="1"/>
</dbReference>
<feature type="binding site" evidence="26">
    <location>
        <position position="849"/>
    </location>
    <ligand>
        <name>ATP</name>
        <dbReference type="ChEBI" id="CHEBI:30616"/>
    </ligand>
</feature>
<feature type="transmembrane region" description="Helical" evidence="28">
    <location>
        <begin position="316"/>
        <end position="339"/>
    </location>
</feature>
<keyword evidence="10 28" id="KW-0812">Transmembrane</keyword>
<evidence type="ECO:0000256" key="27">
    <source>
        <dbReference type="PIRSR" id="PIRSR606539-3"/>
    </source>
</evidence>
<evidence type="ECO:0000313" key="32">
    <source>
        <dbReference type="Ensembl" id="ENSOMYP00000122483.1"/>
    </source>
</evidence>
<feature type="transmembrane region" description="Helical" evidence="28">
    <location>
        <begin position="1019"/>
        <end position="1041"/>
    </location>
</feature>
<evidence type="ECO:0000256" key="17">
    <source>
        <dbReference type="ARBA" id="ARBA00022967"/>
    </source>
</evidence>
<dbReference type="SFLD" id="SFLDF00027">
    <property type="entry name" value="p-type_atpase"/>
    <property type="match status" value="1"/>
</dbReference>
<feature type="transmembrane region" description="Helical" evidence="28">
    <location>
        <begin position="368"/>
        <end position="387"/>
    </location>
</feature>
<evidence type="ECO:0000256" key="12">
    <source>
        <dbReference type="ARBA" id="ARBA00022741"/>
    </source>
</evidence>
<feature type="active site" description="4-aspartylphosphate intermediate" evidence="25">
    <location>
        <position position="441"/>
    </location>
</feature>
<dbReference type="Pfam" id="PF00122">
    <property type="entry name" value="E1-E2_ATPase"/>
    <property type="match status" value="1"/>
</dbReference>
<accession>A0A8K9WT26</accession>
<dbReference type="GeneTree" id="ENSGT00940000157849"/>
<protein>
    <recommendedName>
        <fullName evidence="28">Phospholipid-transporting ATPase</fullName>
        <ecNumber evidence="28">7.6.2.1</ecNumber>
    </recommendedName>
</protein>
<dbReference type="Proteomes" id="UP000694395">
    <property type="component" value="Chromosome 3"/>
</dbReference>
<feature type="binding site" evidence="27">
    <location>
        <position position="441"/>
    </location>
    <ligand>
        <name>Mg(2+)</name>
        <dbReference type="ChEBI" id="CHEBI:18420"/>
    </ligand>
</feature>
<dbReference type="FunFam" id="2.70.150.10:FF:000009">
    <property type="entry name" value="Phospholipid-transporting ATPase"/>
    <property type="match status" value="1"/>
</dbReference>
<feature type="binding site" evidence="27">
    <location>
        <position position="849"/>
    </location>
    <ligand>
        <name>Mg(2+)</name>
        <dbReference type="ChEBI" id="CHEBI:18420"/>
    </ligand>
</feature>
<evidence type="ECO:0000256" key="6">
    <source>
        <dbReference type="ARBA" id="ARBA00008109"/>
    </source>
</evidence>
<feature type="domain" description="P-type ATPase A" evidence="29">
    <location>
        <begin position="150"/>
        <end position="226"/>
    </location>
</feature>
<dbReference type="Pfam" id="PF16209">
    <property type="entry name" value="PhoLip_ATPase_N"/>
    <property type="match status" value="1"/>
</dbReference>
<dbReference type="Gene3D" id="3.40.1110.10">
    <property type="entry name" value="Calcium-transporting ATPase, cytoplasmic domain N"/>
    <property type="match status" value="1"/>
</dbReference>
<dbReference type="Gene3D" id="2.70.150.10">
    <property type="entry name" value="Calcium-transporting ATPase, cytoplasmic transduction domain A"/>
    <property type="match status" value="1"/>
</dbReference>
<dbReference type="SUPFAM" id="SSF81653">
    <property type="entry name" value="Calcium ATPase, transduction domain A"/>
    <property type="match status" value="1"/>
</dbReference>
<dbReference type="InterPro" id="IPR001757">
    <property type="entry name" value="P_typ_ATPase"/>
</dbReference>
<keyword evidence="18 28" id="KW-1133">Transmembrane helix</keyword>
<evidence type="ECO:0000256" key="20">
    <source>
        <dbReference type="ARBA" id="ARBA00023136"/>
    </source>
</evidence>
<feature type="binding site" evidence="26">
    <location>
        <position position="442"/>
    </location>
    <ligand>
        <name>ATP</name>
        <dbReference type="ChEBI" id="CHEBI:30616"/>
    </ligand>
</feature>
<dbReference type="SFLD" id="SFLDS00003">
    <property type="entry name" value="Haloacid_Dehalogenase"/>
    <property type="match status" value="1"/>
</dbReference>
<dbReference type="GO" id="GO:0005789">
    <property type="term" value="C:endoplasmic reticulum membrane"/>
    <property type="evidence" value="ECO:0007669"/>
    <property type="project" value="UniProtKB-SubCell"/>
</dbReference>
<evidence type="ECO:0000256" key="26">
    <source>
        <dbReference type="PIRSR" id="PIRSR606539-2"/>
    </source>
</evidence>
<evidence type="ECO:0000256" key="7">
    <source>
        <dbReference type="ARBA" id="ARBA00022448"/>
    </source>
</evidence>
<feature type="transmembrane region" description="Helical" evidence="28">
    <location>
        <begin position="1096"/>
        <end position="1116"/>
    </location>
</feature>
<dbReference type="InterPro" id="IPR008250">
    <property type="entry name" value="ATPase_P-typ_transduc_dom_A_sf"/>
</dbReference>
<evidence type="ECO:0000256" key="18">
    <source>
        <dbReference type="ARBA" id="ARBA00022989"/>
    </source>
</evidence>
<gene>
    <name evidence="32" type="primary">LOC110504660</name>
</gene>
<evidence type="ECO:0000256" key="11">
    <source>
        <dbReference type="ARBA" id="ARBA00022723"/>
    </source>
</evidence>
<feature type="domain" description="P-type ATPase N-terminal" evidence="30">
    <location>
        <begin position="64"/>
        <end position="117"/>
    </location>
</feature>
<dbReference type="GO" id="GO:0005524">
    <property type="term" value="F:ATP binding"/>
    <property type="evidence" value="ECO:0007669"/>
    <property type="project" value="UniProtKB-UniRule"/>
</dbReference>
<reference evidence="32" key="3">
    <citation type="submission" date="2025-09" db="UniProtKB">
        <authorList>
            <consortium name="Ensembl"/>
        </authorList>
    </citation>
    <scope>IDENTIFICATION</scope>
</reference>
<feature type="binding site" evidence="26">
    <location>
        <position position="706"/>
    </location>
    <ligand>
        <name>ATP</name>
        <dbReference type="ChEBI" id="CHEBI:30616"/>
    </ligand>
</feature>
<sequence length="1149" mass="130654">MSPPGRCLSPCLLRVSGSCPVLAIRAPQTSACPWCAGEEYWVDSRTVYIGHKEPPLGADAYIPQRYPDNRIVSSKYTLWNFIPKNLFEQFRRIANFYFLLIFLVQLIIDTPTSPVTSGLPLFFVITVTAIKQGYEDWLRHKADCSINECPVDVVKEGTVVRTQSHKLRVGDVVMAREDETFPCDLILLSSSRDDGTCYVTTTSLDGESSHKTYYAVPDTMVFKTEQEVDSLHATIECEQPQPDLYKFVGRINIYKESEDPIVRPLGAENLLLRGATLKNTEHIYAVAIYTGMDTKMTLNYQSKSQKRSAVEKSMNAFLIVYLCILISKAVINTVLKYAWQWSADHDQPWYNHRTEIDRERCRSLSLNLLSIFLIHFLAFMVLFNYIIPVSMYVTVEMQKFLGSYFIAWDKDMYDDELGEGAQVNTSDLNEELGQVEYVFTDKTGTLTENNMEFIECCVDGLVYIPHAICNGQILSAASMCVSQEHEELFFRALCLCHTVQVKEEETVDSIKRGIHQGKPTSFYISSSPDEVALVEGMKRLGYTYLRLKDRHMEILNKEDEIERFELLHVLNFDSVRRRMSVIVKSSAGEYLLFCKGADSSIFPRVVSGKVGQVRARVEQNALEGLRTLCVAYRSLSLAEYEEACHQLSDAKLALQDREQRLAQAYDLIERDFTLLGATAVEDRLQEKAADTIESLHKAGMKVWVLTGDKMETAAATCYASKLFRRSTQILELTKKRTEEQSLHDVLFDLSRTVLRQRSLSRYAKNTGSNSHCQDYGLIIDGATLSAVLKPSPESSGSGNYREIFLEICRNCSAVLCCRMAPLQKAQIVKLIKASKEHPITLAIGDGANDVSMILEAHVGIGIMGKEGRQAARNSDYAIPKFKHLKKMLLVHGHIYYIRIAELVQYFFYKNVCFIFPQFLYQFFCGFSQQPLYDTAYLTLYNISFTSLPILLYSLIEKHVSIETLKSDPTLYRDVAKNSLLRWPVFLYWTCLGLFDACIFFFGAYFLFDNTTFTSNGQMFGNWTFGTLVFTVLVFTVTLKLALDTHHWTWINHFVIWGSLLFYVIFSLLWGGIIWPFLNYQRMYYVFMQMLSSGPAWLGIILLITVSLLPDHIILLIPIQSFLDGHLGNGSEAKCNGFLSSSPLSALLPN</sequence>
<dbReference type="Pfam" id="PF13246">
    <property type="entry name" value="Cation_ATPase"/>
    <property type="match status" value="1"/>
</dbReference>
<dbReference type="Gene3D" id="3.40.50.1000">
    <property type="entry name" value="HAD superfamily/HAD-like"/>
    <property type="match status" value="1"/>
</dbReference>
<keyword evidence="7" id="KW-0813">Transport</keyword>
<feature type="binding site" evidence="26">
    <location>
        <position position="441"/>
    </location>
    <ligand>
        <name>ATP</name>
        <dbReference type="ChEBI" id="CHEBI:30616"/>
    </ligand>
</feature>
<keyword evidence="9" id="KW-0597">Phosphoprotein</keyword>
<evidence type="ECO:0000256" key="28">
    <source>
        <dbReference type="RuleBase" id="RU362033"/>
    </source>
</evidence>
<dbReference type="PANTHER" id="PTHR24092:SF33">
    <property type="entry name" value="PHOSPHOLIPID-TRANSPORTING ATPASE IH"/>
    <property type="match status" value="1"/>
</dbReference>
<organism evidence="32 33">
    <name type="scientific">Oncorhynchus mykiss</name>
    <name type="common">Rainbow trout</name>
    <name type="synonym">Salmo gairdneri</name>
    <dbReference type="NCBI Taxonomy" id="8022"/>
    <lineage>
        <taxon>Eukaryota</taxon>
        <taxon>Metazoa</taxon>
        <taxon>Chordata</taxon>
        <taxon>Craniata</taxon>
        <taxon>Vertebrata</taxon>
        <taxon>Euteleostomi</taxon>
        <taxon>Actinopterygii</taxon>
        <taxon>Neopterygii</taxon>
        <taxon>Teleostei</taxon>
        <taxon>Protacanthopterygii</taxon>
        <taxon>Salmoniformes</taxon>
        <taxon>Salmonidae</taxon>
        <taxon>Salmoninae</taxon>
        <taxon>Oncorhynchus</taxon>
    </lineage>
</organism>
<dbReference type="GO" id="GO:0000287">
    <property type="term" value="F:magnesium ion binding"/>
    <property type="evidence" value="ECO:0007669"/>
    <property type="project" value="UniProtKB-UniRule"/>
</dbReference>
<dbReference type="InterPro" id="IPR032630">
    <property type="entry name" value="P_typ_ATPase_c"/>
</dbReference>
<evidence type="ECO:0000256" key="2">
    <source>
        <dbReference type="ARBA" id="ARBA00004172"/>
    </source>
</evidence>
<feature type="binding site" evidence="26">
    <location>
        <position position="708"/>
    </location>
    <ligand>
        <name>ATP</name>
        <dbReference type="ChEBI" id="CHEBI:30616"/>
    </ligand>
</feature>
<dbReference type="Pfam" id="PF16212">
    <property type="entry name" value="PhoLip_ATPase_C"/>
    <property type="match status" value="1"/>
</dbReference>
<dbReference type="GO" id="GO:0045332">
    <property type="term" value="P:phospholipid translocation"/>
    <property type="evidence" value="ECO:0007669"/>
    <property type="project" value="TreeGrafter"/>
</dbReference>
<keyword evidence="13" id="KW-0967">Endosome</keyword>
<dbReference type="AlphaFoldDB" id="A0A8K9WT26"/>
<dbReference type="InterPro" id="IPR032631">
    <property type="entry name" value="P-type_ATPase_N"/>
</dbReference>
<keyword evidence="17 28" id="KW-1278">Translocase</keyword>
<evidence type="ECO:0000256" key="5">
    <source>
        <dbReference type="ARBA" id="ARBA00004651"/>
    </source>
</evidence>
<evidence type="ECO:0000256" key="3">
    <source>
        <dbReference type="ARBA" id="ARBA00004412"/>
    </source>
</evidence>
<keyword evidence="8" id="KW-1003">Cell membrane</keyword>
<dbReference type="PRINTS" id="PR00119">
    <property type="entry name" value="CATATPASE"/>
</dbReference>
<comment type="catalytic activity">
    <reaction evidence="23">
        <text>a 1,2-diacyl-sn-glycero-3-phospho-L-serine(out) + ATP + H2O = a 1,2-diacyl-sn-glycero-3-phospho-L-serine(in) + ADP + phosphate + H(+)</text>
        <dbReference type="Rhea" id="RHEA:38567"/>
        <dbReference type="ChEBI" id="CHEBI:15377"/>
        <dbReference type="ChEBI" id="CHEBI:15378"/>
        <dbReference type="ChEBI" id="CHEBI:30616"/>
        <dbReference type="ChEBI" id="CHEBI:43474"/>
        <dbReference type="ChEBI" id="CHEBI:57262"/>
        <dbReference type="ChEBI" id="CHEBI:456216"/>
    </reaction>
    <physiologicalReaction direction="left-to-right" evidence="23">
        <dbReference type="Rhea" id="RHEA:38568"/>
    </physiologicalReaction>
</comment>
<comment type="subunit">
    <text evidence="24">Component of a P4-ATPase flippase complex which consists of a catalytic alpha subunit ATP11A and an accessory beta subunit TMEM30A.</text>
</comment>
<feature type="binding site" evidence="26">
    <location>
        <position position="626"/>
    </location>
    <ligand>
        <name>ATP</name>
        <dbReference type="ChEBI" id="CHEBI:30616"/>
    </ligand>
</feature>
<dbReference type="Ensembl" id="ENSOMYT00000126920.1">
    <property type="protein sequence ID" value="ENSOMYP00000122483.1"/>
    <property type="gene ID" value="ENSOMYG00000003084.2"/>
</dbReference>
<evidence type="ECO:0000256" key="22">
    <source>
        <dbReference type="ARBA" id="ARBA00049128"/>
    </source>
</evidence>
<feature type="binding site" evidence="26">
    <location>
        <position position="824"/>
    </location>
    <ligand>
        <name>ATP</name>
        <dbReference type="ChEBI" id="CHEBI:30616"/>
    </ligand>
</feature>
<name>A0A8K9WT26_ONCMY</name>
<dbReference type="NCBIfam" id="TIGR01652">
    <property type="entry name" value="ATPase-Plipid"/>
    <property type="match status" value="1"/>
</dbReference>
<evidence type="ECO:0000256" key="24">
    <source>
        <dbReference type="ARBA" id="ARBA00065117"/>
    </source>
</evidence>
<dbReference type="InterPro" id="IPR044492">
    <property type="entry name" value="P_typ_ATPase_HD_dom"/>
</dbReference>
<dbReference type="InterPro" id="IPR018303">
    <property type="entry name" value="ATPase_P-typ_P_site"/>
</dbReference>
<evidence type="ECO:0000256" key="19">
    <source>
        <dbReference type="ARBA" id="ARBA00023055"/>
    </source>
</evidence>
<dbReference type="InterPro" id="IPR059000">
    <property type="entry name" value="ATPase_P-type_domA"/>
</dbReference>
<feature type="binding site" evidence="26">
    <location>
        <position position="530"/>
    </location>
    <ligand>
        <name>ATP</name>
        <dbReference type="ChEBI" id="CHEBI:30616"/>
    </ligand>
</feature>